<dbReference type="GO" id="GO:0046872">
    <property type="term" value="F:metal ion binding"/>
    <property type="evidence" value="ECO:0007669"/>
    <property type="project" value="UniProtKB-KW"/>
</dbReference>
<keyword evidence="2 6" id="KW-0349">Heme</keyword>
<feature type="binding site" description="axial binding residue" evidence="6">
    <location>
        <position position="126"/>
    </location>
    <ligand>
        <name>heme c</name>
        <dbReference type="ChEBI" id="CHEBI:61717"/>
        <label>1</label>
    </ligand>
    <ligandPart>
        <name>Fe</name>
        <dbReference type="ChEBI" id="CHEBI:18248"/>
    </ligandPart>
</feature>
<dbReference type="OrthoDB" id="5418612at2"/>
<evidence type="ECO:0000313" key="9">
    <source>
        <dbReference type="EMBL" id="KAB1442762.1"/>
    </source>
</evidence>
<evidence type="ECO:0000259" key="8">
    <source>
        <dbReference type="Pfam" id="PF02085"/>
    </source>
</evidence>
<keyword evidence="5 6" id="KW-0408">Iron</keyword>
<proteinExistence type="predicted"/>
<dbReference type="SUPFAM" id="SSF48695">
    <property type="entry name" value="Multiheme cytochromes"/>
    <property type="match status" value="1"/>
</dbReference>
<dbReference type="GO" id="GO:0009055">
    <property type="term" value="F:electron transfer activity"/>
    <property type="evidence" value="ECO:0007669"/>
    <property type="project" value="InterPro"/>
</dbReference>
<feature type="binding site" description="axial binding residue" evidence="6">
    <location>
        <position position="78"/>
    </location>
    <ligand>
        <name>heme c</name>
        <dbReference type="ChEBI" id="CHEBI:61717"/>
        <label>1</label>
    </ligand>
    <ligandPart>
        <name>Fe</name>
        <dbReference type="ChEBI" id="CHEBI:18248"/>
    </ligandPart>
</feature>
<feature type="binding site" description="axial binding residue" evidence="6">
    <location>
        <position position="66"/>
    </location>
    <ligand>
        <name>heme c</name>
        <dbReference type="ChEBI" id="CHEBI:61717"/>
        <label>1</label>
    </ligand>
    <ligandPart>
        <name>Fe</name>
        <dbReference type="ChEBI" id="CHEBI:18248"/>
    </ligandPart>
</feature>
<name>A0A6N6N3K0_9BACT</name>
<evidence type="ECO:0000313" key="10">
    <source>
        <dbReference type="Proteomes" id="UP000438699"/>
    </source>
</evidence>
<comment type="cofactor">
    <cofactor evidence="6">
        <name>heme c</name>
        <dbReference type="ChEBI" id="CHEBI:61717"/>
    </cofactor>
    <text evidence="6">Binds 4 heme c groups covalently per monomer.</text>
</comment>
<evidence type="ECO:0000256" key="1">
    <source>
        <dbReference type="ARBA" id="ARBA00022448"/>
    </source>
</evidence>
<dbReference type="Gene3D" id="3.90.10.10">
    <property type="entry name" value="Cytochrome C3"/>
    <property type="match status" value="1"/>
</dbReference>
<gene>
    <name evidence="9" type="ORF">F8A88_00345</name>
</gene>
<feature type="binding site" description="axial binding residue" evidence="6">
    <location>
        <position position="112"/>
    </location>
    <ligand>
        <name>heme c</name>
        <dbReference type="ChEBI" id="CHEBI:61717"/>
        <label>1</label>
    </ligand>
    <ligandPart>
        <name>Fe</name>
        <dbReference type="ChEBI" id="CHEBI:18248"/>
    </ligandPart>
</feature>
<feature type="binding site" description="axial binding residue" evidence="6">
    <location>
        <position position="125"/>
    </location>
    <ligand>
        <name>heme c</name>
        <dbReference type="ChEBI" id="CHEBI:61717"/>
        <label>1</label>
    </ligand>
    <ligandPart>
        <name>Fe</name>
        <dbReference type="ChEBI" id="CHEBI:18248"/>
    </ligandPart>
</feature>
<dbReference type="InterPro" id="IPR020942">
    <property type="entry name" value="Cyt_c_III_dom"/>
</dbReference>
<feature type="binding site" description="axial binding residue" evidence="6">
    <location>
        <position position="84"/>
    </location>
    <ligand>
        <name>heme c</name>
        <dbReference type="ChEBI" id="CHEBI:61717"/>
        <label>1</label>
    </ligand>
    <ligandPart>
        <name>Fe</name>
        <dbReference type="ChEBI" id="CHEBI:18248"/>
    </ligandPart>
</feature>
<feature type="binding site" description="axial binding residue" evidence="6">
    <location>
        <position position="62"/>
    </location>
    <ligand>
        <name>heme c</name>
        <dbReference type="ChEBI" id="CHEBI:61717"/>
        <label>1</label>
    </ligand>
    <ligandPart>
        <name>Fe</name>
        <dbReference type="ChEBI" id="CHEBI:18248"/>
    </ligandPart>
</feature>
<dbReference type="Pfam" id="PF02085">
    <property type="entry name" value="Cytochrom_CIII"/>
    <property type="match status" value="1"/>
</dbReference>
<feature type="domain" description="Class III cytochrome C" evidence="8">
    <location>
        <begin position="30"/>
        <end position="126"/>
    </location>
</feature>
<reference evidence="9 10" key="1">
    <citation type="journal article" date="2017" name="Int. J. Syst. Evol. Microbiol.">
        <title>Desulfovibrio senegalensis sp. nov., a mesophilic sulfate reducer isolated from marine sediment.</title>
        <authorList>
            <person name="Thioye A."/>
            <person name="Gam Z.B.A."/>
            <person name="Mbengue M."/>
            <person name="Cayol J.L."/>
            <person name="Joseph-Bartoli M."/>
            <person name="Toure-Kane C."/>
            <person name="Labat M."/>
        </authorList>
    </citation>
    <scope>NUCLEOTIDE SEQUENCE [LARGE SCALE GENOMIC DNA]</scope>
    <source>
        <strain evidence="9 10">DSM 101509</strain>
    </source>
</reference>
<feature type="binding site" description="covalent" evidence="6">
    <location>
        <position position="67"/>
    </location>
    <ligand>
        <name>heme c</name>
        <dbReference type="ChEBI" id="CHEBI:61717"/>
        <label>1</label>
    </ligand>
</feature>
<comment type="caution">
    <text evidence="9">The sequence shown here is derived from an EMBL/GenBank/DDBJ whole genome shotgun (WGS) entry which is preliminary data.</text>
</comment>
<evidence type="ECO:0000256" key="6">
    <source>
        <dbReference type="PIRSR" id="PIRSR602322-1"/>
    </source>
</evidence>
<feature type="binding site" description="axial binding residue" evidence="6">
    <location>
        <position position="55"/>
    </location>
    <ligand>
        <name>heme c</name>
        <dbReference type="ChEBI" id="CHEBI:61717"/>
        <label>1</label>
    </ligand>
    <ligandPart>
        <name>Fe</name>
        <dbReference type="ChEBI" id="CHEBI:18248"/>
    </ligandPart>
</feature>
<dbReference type="RefSeq" id="WP_151148954.1">
    <property type="nucleotide sequence ID" value="NZ_WAIE01000001.1"/>
</dbReference>
<accession>A0A6N6N3K0</accession>
<evidence type="ECO:0000256" key="2">
    <source>
        <dbReference type="ARBA" id="ARBA00022617"/>
    </source>
</evidence>
<protein>
    <submittedName>
        <fullName evidence="9">Cytochrome c3 family protein</fullName>
    </submittedName>
</protein>
<feature type="binding site" description="axial binding residue" evidence="6">
    <location>
        <position position="111"/>
    </location>
    <ligand>
        <name>heme c</name>
        <dbReference type="ChEBI" id="CHEBI:61717"/>
        <label>1</label>
    </ligand>
    <ligandPart>
        <name>Fe</name>
        <dbReference type="ChEBI" id="CHEBI:18248"/>
    </ligandPart>
</feature>
<keyword evidence="10" id="KW-1185">Reference proteome</keyword>
<evidence type="ECO:0000256" key="5">
    <source>
        <dbReference type="ARBA" id="ARBA00023004"/>
    </source>
</evidence>
<evidence type="ECO:0000256" key="7">
    <source>
        <dbReference type="SAM" id="SignalP"/>
    </source>
</evidence>
<keyword evidence="3 6" id="KW-0479">Metal-binding</keyword>
<feature type="chain" id="PRO_5027109283" evidence="7">
    <location>
        <begin position="20"/>
        <end position="129"/>
    </location>
</feature>
<feature type="binding site" description="axial binding residue" evidence="6">
    <location>
        <position position="83"/>
    </location>
    <ligand>
        <name>heme c</name>
        <dbReference type="ChEBI" id="CHEBI:61717"/>
        <label>1</label>
    </ligand>
    <ligandPart>
        <name>Fe</name>
        <dbReference type="ChEBI" id="CHEBI:18248"/>
    </ligandPart>
</feature>
<feature type="binding site" description="axial binding residue" evidence="6">
    <location>
        <position position="52"/>
    </location>
    <ligand>
        <name>heme c</name>
        <dbReference type="ChEBI" id="CHEBI:61717"/>
        <label>1</label>
    </ligand>
    <ligandPart>
        <name>Fe</name>
        <dbReference type="ChEBI" id="CHEBI:18248"/>
    </ligandPart>
</feature>
<evidence type="ECO:0000256" key="3">
    <source>
        <dbReference type="ARBA" id="ARBA00022723"/>
    </source>
</evidence>
<feature type="binding site" description="axial binding residue" evidence="6">
    <location>
        <position position="65"/>
    </location>
    <ligand>
        <name>heme c</name>
        <dbReference type="ChEBI" id="CHEBI:61717"/>
        <label>1</label>
    </ligand>
    <ligandPart>
        <name>Fe</name>
        <dbReference type="ChEBI" id="CHEBI:18248"/>
    </ligandPart>
</feature>
<dbReference type="EMBL" id="WAIE01000001">
    <property type="protein sequence ID" value="KAB1442762.1"/>
    <property type="molecule type" value="Genomic_DNA"/>
</dbReference>
<dbReference type="PRINTS" id="PR00609">
    <property type="entry name" value="CYTOCHROMEC3"/>
</dbReference>
<keyword evidence="1" id="KW-0813">Transport</keyword>
<evidence type="ECO:0000256" key="4">
    <source>
        <dbReference type="ARBA" id="ARBA00022982"/>
    </source>
</evidence>
<keyword evidence="4" id="KW-0249">Electron transport</keyword>
<dbReference type="Proteomes" id="UP000438699">
    <property type="component" value="Unassembled WGS sequence"/>
</dbReference>
<feature type="binding site" description="axial binding residue" evidence="6">
    <location>
        <position position="108"/>
    </location>
    <ligand>
        <name>heme c</name>
        <dbReference type="ChEBI" id="CHEBI:61717"/>
        <label>1</label>
    </ligand>
    <ligandPart>
        <name>Fe</name>
        <dbReference type="ChEBI" id="CHEBI:18248"/>
    </ligandPart>
</feature>
<organism evidence="9 10">
    <name type="scientific">Pseudodesulfovibrio senegalensis</name>
    <dbReference type="NCBI Taxonomy" id="1721087"/>
    <lineage>
        <taxon>Bacteria</taxon>
        <taxon>Pseudomonadati</taxon>
        <taxon>Thermodesulfobacteriota</taxon>
        <taxon>Desulfovibrionia</taxon>
        <taxon>Desulfovibrionales</taxon>
        <taxon>Desulfovibrionaceae</taxon>
    </lineage>
</organism>
<dbReference type="CDD" id="cd08168">
    <property type="entry name" value="Cytochrom_C3"/>
    <property type="match status" value="1"/>
</dbReference>
<dbReference type="InterPro" id="IPR002322">
    <property type="entry name" value="Cyt_c_III"/>
</dbReference>
<feature type="binding site" description="axial binding residue" evidence="6">
    <location>
        <position position="122"/>
    </location>
    <ligand>
        <name>heme c</name>
        <dbReference type="ChEBI" id="CHEBI:61717"/>
        <label>1</label>
    </ligand>
    <ligandPart>
        <name>Fe</name>
        <dbReference type="ChEBI" id="CHEBI:18248"/>
    </ligandPart>
</feature>
<dbReference type="InterPro" id="IPR036280">
    <property type="entry name" value="Multihaem_cyt_sf"/>
</dbReference>
<dbReference type="AlphaFoldDB" id="A0A6N6N3K0"/>
<dbReference type="GO" id="GO:0020037">
    <property type="term" value="F:heme binding"/>
    <property type="evidence" value="ECO:0007669"/>
    <property type="project" value="InterPro"/>
</dbReference>
<sequence length="129" mass="13870">MKKALLTSLVVAALVCAFALPNLSAATKAPADMVLKAPEGMKMKKTPVAFPHGKHEALLKDCKVCHHTYEGSGDVKGCSSAGCHDQASKKEKMSFYKAFHDKKSKVSCLGCHKAEKKGPKSCKDCHPKK</sequence>
<keyword evidence="7" id="KW-0732">Signal</keyword>
<feature type="signal peptide" evidence="7">
    <location>
        <begin position="1"/>
        <end position="19"/>
    </location>
</feature>